<sequence>MEPMYVGADGYEASWFWVDDRALSANAIYWFEKHPTIDPGCVFLYPAKPHTYKKIFLSKGACTAIRYFVCQKHLSVWGRKPQPPSASSGDYCRVFLSCWVLVGKDLAGLYQRQNFYHSEITVDKVIQNAVGNVENTNLCDNDLVFAPSKEDCESSSEVWEKSVLTPEETFV</sequence>
<reference evidence="1 2" key="1">
    <citation type="submission" date="2019-05" db="EMBL/GenBank/DDBJ databases">
        <title>Another draft genome of Portunus trituberculatus and its Hox gene families provides insights of decapod evolution.</title>
        <authorList>
            <person name="Jeong J.-H."/>
            <person name="Song I."/>
            <person name="Kim S."/>
            <person name="Choi T."/>
            <person name="Kim D."/>
            <person name="Ryu S."/>
            <person name="Kim W."/>
        </authorList>
    </citation>
    <scope>NUCLEOTIDE SEQUENCE [LARGE SCALE GENOMIC DNA]</scope>
    <source>
        <tissue evidence="1">Muscle</tissue>
    </source>
</reference>
<name>A0A5B7D047_PORTR</name>
<organism evidence="1 2">
    <name type="scientific">Portunus trituberculatus</name>
    <name type="common">Swimming crab</name>
    <name type="synonym">Neptunus trituberculatus</name>
    <dbReference type="NCBI Taxonomy" id="210409"/>
    <lineage>
        <taxon>Eukaryota</taxon>
        <taxon>Metazoa</taxon>
        <taxon>Ecdysozoa</taxon>
        <taxon>Arthropoda</taxon>
        <taxon>Crustacea</taxon>
        <taxon>Multicrustacea</taxon>
        <taxon>Malacostraca</taxon>
        <taxon>Eumalacostraca</taxon>
        <taxon>Eucarida</taxon>
        <taxon>Decapoda</taxon>
        <taxon>Pleocyemata</taxon>
        <taxon>Brachyura</taxon>
        <taxon>Eubrachyura</taxon>
        <taxon>Portunoidea</taxon>
        <taxon>Portunidae</taxon>
        <taxon>Portuninae</taxon>
        <taxon>Portunus</taxon>
    </lineage>
</organism>
<comment type="caution">
    <text evidence="1">The sequence shown here is derived from an EMBL/GenBank/DDBJ whole genome shotgun (WGS) entry which is preliminary data.</text>
</comment>
<dbReference type="InterPro" id="IPR016187">
    <property type="entry name" value="CTDL_fold"/>
</dbReference>
<evidence type="ECO:0000313" key="1">
    <source>
        <dbReference type="EMBL" id="MPC15080.1"/>
    </source>
</evidence>
<accession>A0A5B7D047</accession>
<dbReference type="Proteomes" id="UP000324222">
    <property type="component" value="Unassembled WGS sequence"/>
</dbReference>
<evidence type="ECO:0008006" key="3">
    <source>
        <dbReference type="Google" id="ProtNLM"/>
    </source>
</evidence>
<gene>
    <name evidence="1" type="ORF">E2C01_007863</name>
</gene>
<dbReference type="SUPFAM" id="SSF56436">
    <property type="entry name" value="C-type lectin-like"/>
    <property type="match status" value="1"/>
</dbReference>
<protein>
    <recommendedName>
        <fullName evidence="3">C-type lectin domain-containing protein</fullName>
    </recommendedName>
</protein>
<dbReference type="EMBL" id="VSRR010000400">
    <property type="protein sequence ID" value="MPC15080.1"/>
    <property type="molecule type" value="Genomic_DNA"/>
</dbReference>
<dbReference type="AlphaFoldDB" id="A0A5B7D047"/>
<dbReference type="OrthoDB" id="6343917at2759"/>
<evidence type="ECO:0000313" key="2">
    <source>
        <dbReference type="Proteomes" id="UP000324222"/>
    </source>
</evidence>
<keyword evidence="2" id="KW-1185">Reference proteome</keyword>
<proteinExistence type="predicted"/>